<dbReference type="RefSeq" id="WP_336436013.1">
    <property type="nucleotide sequence ID" value="NZ_JBAWKS010000002.1"/>
</dbReference>
<feature type="chain" id="PRO_5047181507" description="5-methyltetrahydrofolate--homocysteine methyltransferase" evidence="1">
    <location>
        <begin position="20"/>
        <end position="429"/>
    </location>
</feature>
<gene>
    <name evidence="2" type="ORF">WAE96_14925</name>
</gene>
<dbReference type="EMBL" id="JBAWKS010000002">
    <property type="protein sequence ID" value="MEI4550962.1"/>
    <property type="molecule type" value="Genomic_DNA"/>
</dbReference>
<dbReference type="PROSITE" id="PS51257">
    <property type="entry name" value="PROKAR_LIPOPROTEIN"/>
    <property type="match status" value="1"/>
</dbReference>
<organism evidence="2 3">
    <name type="scientific">Pseudoalteromonas spongiae</name>
    <dbReference type="NCBI Taxonomy" id="298657"/>
    <lineage>
        <taxon>Bacteria</taxon>
        <taxon>Pseudomonadati</taxon>
        <taxon>Pseudomonadota</taxon>
        <taxon>Gammaproteobacteria</taxon>
        <taxon>Alteromonadales</taxon>
        <taxon>Pseudoalteromonadaceae</taxon>
        <taxon>Pseudoalteromonas</taxon>
    </lineage>
</organism>
<keyword evidence="1" id="KW-0732">Signal</keyword>
<dbReference type="InterPro" id="IPR011044">
    <property type="entry name" value="Quino_amine_DH_bsu"/>
</dbReference>
<proteinExistence type="predicted"/>
<name>A0ABU8EY88_9GAMM</name>
<sequence length="429" mass="47164">MIRKALASAILVSLLSACGSDKHTVIDNTPVVDQPSEPHPELELPAGRLAINSPDSNQVSIYDLTSNQVIDTFSVTNTVSSLYASPNGRYAVAIQRNDNLVEFIDGGIYLEEHGDHHDLHEDVPSANSFELLDVKPTHYVPVGEQALVFFDGDKDASADAGFTIISDESITESRIVAEHHYETYQHGTGQIRDGFVLATIRDVNSETSLPETIGLFEVHNDHFHQEQTFEHACPDLHGSFQTEDYIAFACSDGVVKVKQEGELFTSSKIANPEELPAGVRIGKFIGSKENNTIIGLSRGGVFAVDLTTDEISPFQWQAEGITSYLAYGVSGDEESIVVLDEAGYINVYNQESQWQSVARFAAITELDAEKSAKLIANKANNHVYLAYGNTVYQIDIEQQTVAEITTFEDGIGNLTWLGAFEEEEHEHDH</sequence>
<evidence type="ECO:0000256" key="1">
    <source>
        <dbReference type="SAM" id="SignalP"/>
    </source>
</evidence>
<dbReference type="Gene3D" id="2.130.10.10">
    <property type="entry name" value="YVTN repeat-like/Quinoprotein amine dehydrogenase"/>
    <property type="match status" value="1"/>
</dbReference>
<evidence type="ECO:0008006" key="4">
    <source>
        <dbReference type="Google" id="ProtNLM"/>
    </source>
</evidence>
<accession>A0ABU8EY88</accession>
<evidence type="ECO:0000313" key="2">
    <source>
        <dbReference type="EMBL" id="MEI4550962.1"/>
    </source>
</evidence>
<reference evidence="2 3" key="1">
    <citation type="submission" date="2023-12" db="EMBL/GenBank/DDBJ databases">
        <title>Friends and Foes: Symbiotic and Algicidal bacterial influence on Karenia brevis blooms.</title>
        <authorList>
            <person name="Fei C."/>
            <person name="Mohamed A.R."/>
            <person name="Booker A."/>
            <person name="Arshad M."/>
            <person name="Klass S."/>
            <person name="Ahn S."/>
            <person name="Gilbert P.M."/>
            <person name="Heil C.A."/>
            <person name="Martinez J.M."/>
            <person name="Amin S.A."/>
        </authorList>
    </citation>
    <scope>NUCLEOTIDE SEQUENCE [LARGE SCALE GENOMIC DNA]</scope>
    <source>
        <strain evidence="2 3">CE15</strain>
    </source>
</reference>
<dbReference type="Proteomes" id="UP001382455">
    <property type="component" value="Unassembled WGS sequence"/>
</dbReference>
<keyword evidence="3" id="KW-1185">Reference proteome</keyword>
<evidence type="ECO:0000313" key="3">
    <source>
        <dbReference type="Proteomes" id="UP001382455"/>
    </source>
</evidence>
<dbReference type="InterPro" id="IPR015943">
    <property type="entry name" value="WD40/YVTN_repeat-like_dom_sf"/>
</dbReference>
<comment type="caution">
    <text evidence="2">The sequence shown here is derived from an EMBL/GenBank/DDBJ whole genome shotgun (WGS) entry which is preliminary data.</text>
</comment>
<protein>
    <recommendedName>
        <fullName evidence="4">5-methyltetrahydrofolate--homocysteine methyltransferase</fullName>
    </recommendedName>
</protein>
<feature type="signal peptide" evidence="1">
    <location>
        <begin position="1"/>
        <end position="19"/>
    </location>
</feature>
<dbReference type="SUPFAM" id="SSF50969">
    <property type="entry name" value="YVTN repeat-like/Quinoprotein amine dehydrogenase"/>
    <property type="match status" value="1"/>
</dbReference>